<proteinExistence type="predicted"/>
<dbReference type="Proteomes" id="UP000219042">
    <property type="component" value="Unassembled WGS sequence"/>
</dbReference>
<keyword evidence="2" id="KW-1185">Reference proteome</keyword>
<dbReference type="AlphaFoldDB" id="A0A240E6P5"/>
<accession>A0A240E6P5</accession>
<protein>
    <submittedName>
        <fullName evidence="1">Uncharacterized protein</fullName>
    </submittedName>
</protein>
<dbReference type="EMBL" id="OANT01000002">
    <property type="protein sequence ID" value="SNX44181.1"/>
    <property type="molecule type" value="Genomic_DNA"/>
</dbReference>
<reference evidence="2" key="1">
    <citation type="submission" date="2016-09" db="EMBL/GenBank/DDBJ databases">
        <authorList>
            <person name="Varghese N."/>
            <person name="Submissions S."/>
        </authorList>
    </citation>
    <scope>NUCLEOTIDE SEQUENCE [LARGE SCALE GENOMIC DNA]</scope>
    <source>
        <strain evidence="2">ANC 4466</strain>
    </source>
</reference>
<organism evidence="1 2">
    <name type="scientific">Acinetobacter puyangensis</name>
    <dbReference type="NCBI Taxonomy" id="1096779"/>
    <lineage>
        <taxon>Bacteria</taxon>
        <taxon>Pseudomonadati</taxon>
        <taxon>Pseudomonadota</taxon>
        <taxon>Gammaproteobacteria</taxon>
        <taxon>Moraxellales</taxon>
        <taxon>Moraxellaceae</taxon>
        <taxon>Acinetobacter</taxon>
    </lineage>
</organism>
<gene>
    <name evidence="1" type="ORF">SAMN05421731_102342</name>
</gene>
<dbReference type="RefSeq" id="WP_097078429.1">
    <property type="nucleotide sequence ID" value="NZ_BAABHT010000003.1"/>
</dbReference>
<name>A0A240E6P5_9GAMM</name>
<evidence type="ECO:0000313" key="2">
    <source>
        <dbReference type="Proteomes" id="UP000219042"/>
    </source>
</evidence>
<evidence type="ECO:0000313" key="1">
    <source>
        <dbReference type="EMBL" id="SNX44181.1"/>
    </source>
</evidence>
<sequence>MYSIILREIIENNETDGILVKRREETSAAYIPLIGQWLSLIDDETEVVYEIVQISYPLWRNGESVEIYIKRLGDKEEVEGTLTREDEL</sequence>